<reference evidence="3 4" key="1">
    <citation type="submission" date="2016-05" db="EMBL/GenBank/DDBJ databases">
        <title>Paenibacillus oryzae. sp. nov., isolated from the rice root.</title>
        <authorList>
            <person name="Zhang J."/>
            <person name="Zhang X."/>
        </authorList>
    </citation>
    <scope>NUCLEOTIDE SEQUENCE [LARGE SCALE GENOMIC DNA]</scope>
    <source>
        <strain evidence="3 4">1DrF-4</strain>
    </source>
</reference>
<name>A0A1A5YLQ8_9BACL</name>
<dbReference type="GO" id="GO:0016301">
    <property type="term" value="F:kinase activity"/>
    <property type="evidence" value="ECO:0007669"/>
    <property type="project" value="UniProtKB-KW"/>
</dbReference>
<accession>A0A1A5YLQ8</accession>
<protein>
    <submittedName>
        <fullName evidence="3">Histidine kinase</fullName>
    </submittedName>
</protein>
<evidence type="ECO:0000259" key="1">
    <source>
        <dbReference type="PROSITE" id="PS51831"/>
    </source>
</evidence>
<feature type="domain" description="HD-GYP" evidence="2">
    <location>
        <begin position="113"/>
        <end position="309"/>
    </location>
</feature>
<comment type="caution">
    <text evidence="3">The sequence shown here is derived from an EMBL/GenBank/DDBJ whole genome shotgun (WGS) entry which is preliminary data.</text>
</comment>
<keyword evidence="3" id="KW-0808">Transferase</keyword>
<dbReference type="SMART" id="SM00471">
    <property type="entry name" value="HDc"/>
    <property type="match status" value="1"/>
</dbReference>
<organism evidence="3 4">
    <name type="scientific">Paenibacillus oryzae</name>
    <dbReference type="NCBI Taxonomy" id="1844972"/>
    <lineage>
        <taxon>Bacteria</taxon>
        <taxon>Bacillati</taxon>
        <taxon>Bacillota</taxon>
        <taxon>Bacilli</taxon>
        <taxon>Bacillales</taxon>
        <taxon>Paenibacillaceae</taxon>
        <taxon>Paenibacillus</taxon>
    </lineage>
</organism>
<dbReference type="InterPro" id="IPR037522">
    <property type="entry name" value="HD_GYP_dom"/>
</dbReference>
<dbReference type="EMBL" id="LYPA01000047">
    <property type="protein sequence ID" value="OBR66320.1"/>
    <property type="molecule type" value="Genomic_DNA"/>
</dbReference>
<sequence length="372" mass="42281">MRLLPVSQCRPGMRLAKKIFSEEGIVLLAEHMELSDRLIGRLEQCGVQYVYVEDHRTDDINPPTLITEETFRMAVKEIRTNFRHLMERPKAKKGVSYPYVAAPFKQMMNHIIDDLSNNQDAMIMLMNMGTVDHYLFQHSLNVCVYTTLLGMSKGYSRDEVVTLGMGALLHDIGKTQISTNVLKKPGSLSNNEFELMKRHAQLGFELLKDEPNMPLLVAHCAFQHHERLDGSGYPRGIAGKDIHDYAKWIGLVDSYDAMTTNRVYRAPMLPHEAMERLYAGSGTLYEQHMLQHFRDKVAIYPIGISVTLHTCERGVVVDFNNSYPHRPIVRVLYNEAGEELAVPYEIDLSKQLTVMIVGVNDEDTDVQLVSGI</sequence>
<dbReference type="SUPFAM" id="SSF109604">
    <property type="entry name" value="HD-domain/PDEase-like"/>
    <property type="match status" value="1"/>
</dbReference>
<keyword evidence="3" id="KW-0418">Kinase</keyword>
<dbReference type="PROSITE" id="PS51831">
    <property type="entry name" value="HD"/>
    <property type="match status" value="1"/>
</dbReference>
<dbReference type="CDD" id="cd00077">
    <property type="entry name" value="HDc"/>
    <property type="match status" value="1"/>
</dbReference>
<dbReference type="Proteomes" id="UP000092024">
    <property type="component" value="Unassembled WGS sequence"/>
</dbReference>
<dbReference type="PANTHER" id="PTHR43155">
    <property type="entry name" value="CYCLIC DI-GMP PHOSPHODIESTERASE PA4108-RELATED"/>
    <property type="match status" value="1"/>
</dbReference>
<dbReference type="PANTHER" id="PTHR43155:SF2">
    <property type="entry name" value="CYCLIC DI-GMP PHOSPHODIESTERASE PA4108"/>
    <property type="match status" value="1"/>
</dbReference>
<dbReference type="AlphaFoldDB" id="A0A1A5YLQ8"/>
<proteinExistence type="predicted"/>
<keyword evidence="4" id="KW-1185">Reference proteome</keyword>
<dbReference type="InterPro" id="IPR006674">
    <property type="entry name" value="HD_domain"/>
</dbReference>
<evidence type="ECO:0000259" key="2">
    <source>
        <dbReference type="PROSITE" id="PS51832"/>
    </source>
</evidence>
<dbReference type="OrthoDB" id="9759601at2"/>
<dbReference type="STRING" id="1844972.A7K91_24135"/>
<dbReference type="Gene3D" id="1.10.3210.10">
    <property type="entry name" value="Hypothetical protein af1432"/>
    <property type="match status" value="1"/>
</dbReference>
<evidence type="ECO:0000313" key="3">
    <source>
        <dbReference type="EMBL" id="OBR66320.1"/>
    </source>
</evidence>
<gene>
    <name evidence="3" type="ORF">A7K91_24135</name>
</gene>
<dbReference type="Pfam" id="PF13487">
    <property type="entry name" value="HD_5"/>
    <property type="match status" value="1"/>
</dbReference>
<feature type="domain" description="HD" evidence="1">
    <location>
        <begin position="135"/>
        <end position="258"/>
    </location>
</feature>
<dbReference type="PROSITE" id="PS51832">
    <property type="entry name" value="HD_GYP"/>
    <property type="match status" value="1"/>
</dbReference>
<evidence type="ECO:0000313" key="4">
    <source>
        <dbReference type="Proteomes" id="UP000092024"/>
    </source>
</evidence>
<dbReference type="RefSeq" id="WP_068681941.1">
    <property type="nucleotide sequence ID" value="NZ_LYPA01000047.1"/>
</dbReference>
<dbReference type="InterPro" id="IPR003607">
    <property type="entry name" value="HD/PDEase_dom"/>
</dbReference>